<dbReference type="Gene3D" id="2.60.120.260">
    <property type="entry name" value="Galactose-binding domain-like"/>
    <property type="match status" value="2"/>
</dbReference>
<dbReference type="Pfam" id="PF22633">
    <property type="entry name" value="F5_F8_type_C_2"/>
    <property type="match status" value="1"/>
</dbReference>
<dbReference type="InterPro" id="IPR057739">
    <property type="entry name" value="Glyco_hydro_29_N"/>
</dbReference>
<keyword evidence="6" id="KW-0326">Glycosidase</keyword>
<dbReference type="InterPro" id="IPR000421">
    <property type="entry name" value="FA58C"/>
</dbReference>
<evidence type="ECO:0000313" key="8">
    <source>
        <dbReference type="EMBL" id="TWF91156.1"/>
    </source>
</evidence>
<comment type="caution">
    <text evidence="8">The sequence shown here is derived from an EMBL/GenBank/DDBJ whole genome shotgun (WGS) entry which is preliminary data.</text>
</comment>
<evidence type="ECO:0000313" key="9">
    <source>
        <dbReference type="Proteomes" id="UP000317940"/>
    </source>
</evidence>
<dbReference type="InterPro" id="IPR000933">
    <property type="entry name" value="Glyco_hydro_29"/>
</dbReference>
<dbReference type="InterPro" id="IPR016286">
    <property type="entry name" value="FUC_metazoa-typ"/>
</dbReference>
<dbReference type="SMART" id="SM00231">
    <property type="entry name" value="FA58C"/>
    <property type="match status" value="2"/>
</dbReference>
<dbReference type="SUPFAM" id="SSF49785">
    <property type="entry name" value="Galactose-binding domain-like"/>
    <property type="match status" value="2"/>
</dbReference>
<sequence>MVEGDPLPLVPLRVPQLDQGAWQQPDSKIQWMRDNKLAMFIHWGVYSAPAQGEWYMFSSKTQPTTYRANYAASFASQSQSYDPTAWAQLASDLGAAQVVLTTRHHEGFALWPSGHPNAWTSGDTPFPAGTDFVKGYVDAVRAAGLRVGLYYSPIDWRYPGYYDVSGATPPNPALTSDCVLPNSPYPWNYEGTNPAGFDYHENARTMKNEVYQSVKELVTDYGAIDDFWWDGGWLAQQGTDAAGSFFWEPGQYRDPGNGWLVDAAYGETEPGTGKPLGLTGLVRRHQPNAVSNSRSGWKGDYDEEEGGYVSTGPIRYGRLVQKAFSISGTTWGYDGDVAMSFSSAMAVFVNAFVRDMCVIVNVGPDATGTVPSKQAAVLRQVGGFMSANHEALYSTRGGPWNPVEGQYGFTFANQTVYAHLLAGYSGGSSFTTPSLGDAKVTAVYDVVSKNSLSFATSGGNSVTVTGIDRTRYPDDTIIAIVFDRSVVPADIARGATVTADSAQTGQGNGAANAVDGDTSTRWCATDGNTRHWLQVDLGSVRSLTGVRLAWEQPDNAYQFRIDGSSDGSTWSPLTDQTGNTTAAQVQALTFTAQARYLRVTVTGGLSNAVWASIRSFEVYDRAFLDPSLAGGDLALGRPASSSSNENSSLVAANAFDGNPTTRWSSQFSDPQWLQVDLGSTQTIGRVVLNWEYSHATAYQLQVSDDASTWTTLYSTTSGNGGVENISGLSGSGRYVRMYGTARATQWSYSLYAMEVFSS</sequence>
<evidence type="ECO:0000256" key="5">
    <source>
        <dbReference type="ARBA" id="ARBA00022801"/>
    </source>
</evidence>
<dbReference type="PANTHER" id="PTHR10030">
    <property type="entry name" value="ALPHA-L-FUCOSIDASE"/>
    <property type="match status" value="1"/>
</dbReference>
<evidence type="ECO:0000256" key="3">
    <source>
        <dbReference type="ARBA" id="ARBA00012662"/>
    </source>
</evidence>
<name>A0A561TVM6_9ACTN</name>
<dbReference type="GO" id="GO:0005764">
    <property type="term" value="C:lysosome"/>
    <property type="evidence" value="ECO:0007669"/>
    <property type="project" value="TreeGrafter"/>
</dbReference>
<feature type="domain" description="F5/8 type C" evidence="7">
    <location>
        <begin position="623"/>
        <end position="758"/>
    </location>
</feature>
<dbReference type="Pfam" id="PF00754">
    <property type="entry name" value="F5_F8_type_C"/>
    <property type="match status" value="1"/>
</dbReference>
<accession>A0A561TVM6</accession>
<reference evidence="8 9" key="1">
    <citation type="submission" date="2019-06" db="EMBL/GenBank/DDBJ databases">
        <title>Sequencing the genomes of 1000 actinobacteria strains.</title>
        <authorList>
            <person name="Klenk H.-P."/>
        </authorList>
    </citation>
    <scope>NUCLEOTIDE SEQUENCE [LARGE SCALE GENOMIC DNA]</scope>
    <source>
        <strain evidence="8 9">DSM 44826</strain>
    </source>
</reference>
<evidence type="ECO:0000256" key="2">
    <source>
        <dbReference type="ARBA" id="ARBA00007951"/>
    </source>
</evidence>
<organism evidence="8 9">
    <name type="scientific">Kitasatospora viridis</name>
    <dbReference type="NCBI Taxonomy" id="281105"/>
    <lineage>
        <taxon>Bacteria</taxon>
        <taxon>Bacillati</taxon>
        <taxon>Actinomycetota</taxon>
        <taxon>Actinomycetes</taxon>
        <taxon>Kitasatosporales</taxon>
        <taxon>Streptomycetaceae</taxon>
        <taxon>Kitasatospora</taxon>
    </lineage>
</organism>
<evidence type="ECO:0000256" key="4">
    <source>
        <dbReference type="ARBA" id="ARBA00022729"/>
    </source>
</evidence>
<dbReference type="PANTHER" id="PTHR10030:SF37">
    <property type="entry name" value="ALPHA-L-FUCOSIDASE-RELATED"/>
    <property type="match status" value="1"/>
</dbReference>
<dbReference type="SMART" id="SM00812">
    <property type="entry name" value="Alpha_L_fucos"/>
    <property type="match status" value="1"/>
</dbReference>
<comment type="function">
    <text evidence="1">Alpha-L-fucosidase is responsible for hydrolyzing the alpha-1,6-linked fucose joined to the reducing-end N-acetylglucosamine of the carbohydrate moieties of glycoproteins.</text>
</comment>
<dbReference type="GO" id="GO:0016139">
    <property type="term" value="P:glycoside catabolic process"/>
    <property type="evidence" value="ECO:0007669"/>
    <property type="project" value="TreeGrafter"/>
</dbReference>
<dbReference type="PROSITE" id="PS50022">
    <property type="entry name" value="FA58C_3"/>
    <property type="match status" value="2"/>
</dbReference>
<protein>
    <recommendedName>
        <fullName evidence="3">alpha-L-fucosidase</fullName>
        <ecNumber evidence="3">3.2.1.51</ecNumber>
    </recommendedName>
</protein>
<dbReference type="InterPro" id="IPR017853">
    <property type="entry name" value="GH"/>
</dbReference>
<dbReference type="Proteomes" id="UP000317940">
    <property type="component" value="Unassembled WGS sequence"/>
</dbReference>
<feature type="domain" description="F5/8 type C" evidence="7">
    <location>
        <begin position="479"/>
        <end position="621"/>
    </location>
</feature>
<dbReference type="InterPro" id="IPR008979">
    <property type="entry name" value="Galactose-bd-like_sf"/>
</dbReference>
<comment type="similarity">
    <text evidence="2">Belongs to the glycosyl hydrolase 29 family.</text>
</comment>
<proteinExistence type="inferred from homology"/>
<evidence type="ECO:0000256" key="1">
    <source>
        <dbReference type="ARBA" id="ARBA00004071"/>
    </source>
</evidence>
<dbReference type="EMBL" id="VIWT01000002">
    <property type="protein sequence ID" value="TWF91156.1"/>
    <property type="molecule type" value="Genomic_DNA"/>
</dbReference>
<dbReference type="Gene3D" id="3.20.20.80">
    <property type="entry name" value="Glycosidases"/>
    <property type="match status" value="1"/>
</dbReference>
<evidence type="ECO:0000259" key="7">
    <source>
        <dbReference type="PROSITE" id="PS50022"/>
    </source>
</evidence>
<keyword evidence="4" id="KW-0732">Signal</keyword>
<dbReference type="SUPFAM" id="SSF51445">
    <property type="entry name" value="(Trans)glycosidases"/>
    <property type="match status" value="1"/>
</dbReference>
<dbReference type="Pfam" id="PF01120">
    <property type="entry name" value="Alpha_L_fucos"/>
    <property type="match status" value="1"/>
</dbReference>
<evidence type="ECO:0000256" key="6">
    <source>
        <dbReference type="ARBA" id="ARBA00023295"/>
    </source>
</evidence>
<keyword evidence="5" id="KW-0378">Hydrolase</keyword>
<dbReference type="AlphaFoldDB" id="A0A561TVM6"/>
<keyword evidence="9" id="KW-1185">Reference proteome</keyword>
<dbReference type="PRINTS" id="PR00741">
    <property type="entry name" value="GLHYDRLASE29"/>
</dbReference>
<dbReference type="GO" id="GO:0006004">
    <property type="term" value="P:fucose metabolic process"/>
    <property type="evidence" value="ECO:0007669"/>
    <property type="project" value="InterPro"/>
</dbReference>
<dbReference type="GO" id="GO:0004560">
    <property type="term" value="F:alpha-L-fucosidase activity"/>
    <property type="evidence" value="ECO:0007669"/>
    <property type="project" value="InterPro"/>
</dbReference>
<dbReference type="EC" id="3.2.1.51" evidence="3"/>
<gene>
    <name evidence="8" type="ORF">FHX73_12268</name>
</gene>